<proteinExistence type="predicted"/>
<dbReference type="EMBL" id="QRGO01000001">
    <property type="protein sequence ID" value="RDV05058.1"/>
    <property type="molecule type" value="Genomic_DNA"/>
</dbReference>
<name>A0A371BBW4_9BRAD</name>
<evidence type="ECO:0000256" key="1">
    <source>
        <dbReference type="SAM" id="MobiDB-lite"/>
    </source>
</evidence>
<dbReference type="NCBIfam" id="NF012204">
    <property type="entry name" value="adhes_FxxPxG"/>
    <property type="match status" value="1"/>
</dbReference>
<dbReference type="OrthoDB" id="1776524at2"/>
<dbReference type="InterPro" id="IPR011050">
    <property type="entry name" value="Pectin_lyase_fold/virulence"/>
</dbReference>
<feature type="compositionally biased region" description="Low complexity" evidence="1">
    <location>
        <begin position="3327"/>
        <end position="3336"/>
    </location>
</feature>
<organism evidence="2 3">
    <name type="scientific">Undibacter mobilis</name>
    <dbReference type="NCBI Taxonomy" id="2292256"/>
    <lineage>
        <taxon>Bacteria</taxon>
        <taxon>Pseudomonadati</taxon>
        <taxon>Pseudomonadota</taxon>
        <taxon>Alphaproteobacteria</taxon>
        <taxon>Hyphomicrobiales</taxon>
        <taxon>Nitrobacteraceae</taxon>
        <taxon>Undibacter</taxon>
    </lineage>
</organism>
<feature type="compositionally biased region" description="Pro residues" evidence="1">
    <location>
        <begin position="17"/>
        <end position="28"/>
    </location>
</feature>
<comment type="caution">
    <text evidence="2">The sequence shown here is derived from an EMBL/GenBank/DDBJ whole genome shotgun (WGS) entry which is preliminary data.</text>
</comment>
<feature type="region of interest" description="Disordered" evidence="1">
    <location>
        <begin position="1"/>
        <end position="57"/>
    </location>
</feature>
<keyword evidence="3" id="KW-1185">Reference proteome</keyword>
<sequence length="5984" mass="593003">MLNSAFNRGAVRHHPAIPRPALPPPSPGPTARTEQVDAMGQPTAPMPIRTQDAAARPDWRARVDRLATQVICTGLALMMAIWPVRAQQANVIVTDGRTQTQVQTSGNVTNITTSTVSGANGFNSFSQFGVGLGNTVNLHLPTGTQNLINIVRDAPAYVNGTLNAYKNGQIGGNVYFADPYGFVVGRTGVVNVGSLNVSTPTREFVDGMISPSGQINEGAVSNLLAGTIPISPDGNIRIKGRVNAVDAVRLTGQNVFVGSGRDAVNREQATRFASTVNSRGLRSANNIVVRNGSIQIVAANDARVNGGVKARNGGAIGIDAGRNAEFGSRARVSADSKNGNGGTIAVKAGHDIVVSGYGVLSAKSTAGNAGSVRLLAQNKLVVEAGARFDASAAQGNAGLVELSSFGTFDLQNGFKVDVSAPNGQAGALLMDPPNVVVGASGDAGVTMDNEDIAAAISSLSVGATYIIPAQNFTVTANGVIKTNGHNFQVLAADGGAIVIDGLIDTRSYSGASATNFLADLGRFSTGNSGSVLLSGTNITLGATGKIFADVNNTTGQGATNYTGGAVTLAASVRDHQGTAESNANSQILIAGKIGGSSITATANADASTSYTNSVLAMAQFGAGVTFGLLTGFNGAYVKSQATAKVIVEGTATLKATGAVTLASLGSVVAENPAITFSLTALQNAVAAGVVVGVVNADVETHVKSGATISSGDLRVLAGTSAELSVAALVFTETSAADVVVAYSTGTMNTKALIDSGANIQKVGNVSVVAQSQNSFSTTATALSGGTGSAAVAVAISDVTSNTVANMGAGIAQNAGAGSVTVYAGSDTTKNSVSAASTVGTPYLLRNIITKVAGAQGFTQLFGAGGLLEGTRLFSVTQSQGTTAAFRAGLTLALNMPTLTSSASIANVAPDNDGDMVASGAAPNIYASGNVGVVSMLSNAALRTNAATSIESNPAGTPAHPSTQKGVSMAVALTQADQSSNAYIGSSATITGAHIGVSAETDTPITNTWLNFASYNSVTQTLSDLISHANGNLGIVNNILTSYANATAEATSFGFSGSLNYFDLTTSTTAWIGSGATITRTGSGCGAATICWSSLPTVSTPTPPGALTLPAAFNLADLGARTQINWGNDVVVKATTSTESIHMGGNFSWFTFFGTNGGPDTPDVATAIGGSANVAQFHTSTVAGIGAGAVVNTNSGSLSVTADTSDLVYAVAPTSGKGGGLGLNGIATVLLIDNNTSASISNSARVTSSSVNVAAQQEISTFNVGGAVGITSGSGIGLVVALASISTNTSAYIGDNSQALTGTAGGDNDAHVAPSVAGYIDAFETNVTALSVGRLTTVAVAATANNNTPTPGAPPAEEAVNPGATGFLSSAVNYFGGIAGAVAAKIAGIYDKLDQQVSGPVNGGTSAAGAGSAAIDLTSVATAASIADATVKYTPGGNNRVSVQALNNTIIDTASGGAAMAKGAPGTESTVGIAGAVAVTLSNDLTTATISRSTVTAYSTTVQALAGGENTTIGLGIAVTGGSGGQTQVAVSVSAADLNNGVQASVDSSTIGQANGGFKGDLTIIASQNTNIGIGGGSLYGGLGTDESNGLGVSLTYAGIGDPTSGAAVSAILSNSKVSNTDDLIILAMSNSRIIAGAATAGGGPNANGFAGSVVVTEISPTILAEITSVPAVAGTAAVTGGITVAGDVRVNAFSGSDATLNTLIRNAAITANGGLSYSGDSDINFDASDLSPSSATGAAIIAVAGNVQGGKSNVGISIVVNRIASSYEAYIDRTTVTSTGGVVDVSARDNSEIIGIAIGVGVATGSVAGNGSVAYNAINNFVVAQIGHGVVTSGDPLNTATATVSAAAVSVTATAGGKVRSAAGAISVNLSGGNAVGLSAGVSQIGTYVSAAIAGASVTATGALSNSSPLIGGNLRAGNVLVSGASTADIITVSIGAAITTGNDSGGPPTPPPSSGLSTLLTRLAPMSTRTLPGMAGPPPAPPPAQSPPSDGMSGAGSLAISTQSGKVYASIVLGGANVGSNVTALGNVLVLADNDNAIAAYAGAVSAALSAGKGLGASVVVNTINGETGALINGSAVDGRGLFSTAMIDNGVLANTIDPSDVVTPASTLNLNNGTQTLKGIAVVATSAQKAQTVSALLSASSNGLAIAANAVTNVMGGRTSAEVLASDLNTHLQSGDVSAVQVTASSASFANNLVLGISDSGGSAAGTAALNINTMNRTTVARVFGTDIGSSTVAAGAVGIKANAFQSASSNVLGAAGSGGSAAISGSSLANIFQSTTQAIFEQGTVRAGAMSVTAAGLNGFFGAVGAGSVGSSVGLGATVLVAMSDNTVQAVVGDDDPTTTATSLHLSGALTVAASNTTRNSGYVMVAALGGSGGIAAQFSGMFIDNNVFAALRNASVTMSGTGGDGAVSVLATETDSIAPIVGGLAGGGSVGFGAAVNLVSFKSNTRALMAGATVTTAGAVSVNALSVREINPITVAGSLAGTGAFAGTVGIVLVDSGASTDQMSVLNAGSSSGNSSSGTLGNARAATGVDVIAGIGGNAEGVAAQVLNSSVTAGAIGINATSEMATRNITGSLALGGTGGIGAGVAYTTVTQKITAEAIGGQLTSNAISIGAVAGDHGGDKAVQTFAAAGAGGLYVGLGAAVGESHIDNTVRATLGATTTGATGGLTSGTVAVTASDSSSITSYGYGGAGGLAAVGLSLANAEKSSDVTAEIAASTQVTNVANVAVMTTGGGSVSAETIAGAAGVLAGAGASATATDSQKIIAQIGNNARVQAAGTGILVYASGTPDVSAVSKGVAVGGVGIGVSSTIATAGLEVTASIGNSTNFSGSNALTVSAVGAIGDSGHSAYSQAVAAGGGTLYGLQGTNAQANNTTKVHAYGGTGVRLPSANVSIAAQNDTDQYAEASGVAFGYVAAGATFSEATSTSETKAWLDTGVIATDVNNNGSLSIVATGTDTTVAKSTAGSGGLSAGAAAVSKTTTTSTVSAELLGGATLTTLYVTGLGVRATHRTNYAATGDAVQASAIGASGGSADNTVTSTVTAKVGGNLIVNSYGRDRITGLARDINVIALDEVRQTSGGARAGSGGGLAVGASLSKTTVTQTINTLVGAGTILSLNDNPLTTLGKINIEGFADLQTTDTVTLTAAGLFAGGGAETRMTATATITVDIDAARLFSAGNIAIGSAAKMIANNNANASLYGLVGGVGASSHADLTATQNVSIGGTRVEAWGLINMYAGKAGDGSRFSQIQANATTVVYNNTLIAITAEHGGYGRAYGYATLTIDPGSLVLGANNVFIGATQGGVEANGRGTLYSPFLELFSTEDHDNNSDSNGSHSDNPAQNVGRGDVIVNGKVMAGVHNQANITIGLNGAVNLDTSSTPCALLSAGQSCAVTLQQVSDPTQFSSIVSYNNQKIYWSLTGGFSPYQDVLQKIATLSGLTTAQVDAALTAKQTIAAINDDTEQNKQRQIDTLTQQAPFASRGSNQVYSFSDILVSAGSVSVLAEKLTGTGQIASQGTAAIDIDNQGLKFLSLNKLTISGVTGGRNVFTGRANDQNSTTLTYRNDASGTAPLIKVDASYYRKDANTGQSIDDQGHLLVTTPDIYFGGVVTNTNGLLSIENKLGSVVATQSFVALAIEMKVPEGAFTFDGSAGTVYNMNGDVASQWNGKQYRPTDTLSAVELAATWLGTYGSIYVGGVDWAHPYNYYSSNTNGVQGAPVTNYGTSASTVFTARMLSLGYAGGELWSAIFLPMNGIPSAAALATGEGTTVDKIVLAPWERHNYEDQAYGDGGRGGPFHCSGCGNYFQVVKIAGAAVQPVTAESANVARGELTIGKAIIITAGVININGKVTVGQTSNYSANIGQSAQDAINALKSDADALATAKRAAAAGNYYDISGYVTSTGSDVRIGARYDALNDQILLNGVVQGTGGYVYLNGKIISTSTSGLAQGEIVVNGGAGTVNVVNSTGVTLVTNTINTGVTAASVVQLVDRLKNETTWYVYNAGAAAGQQVTTYWAAGTSTSSYQSQGVQNQGQSGPTGLVYRTKENMYYQWVDTATLTRPQTSQSNDYGWTFVGANANSEVYPWVRGAPTLVENAQQIVNGQAAGNQWTNFQQVVSATGDAYNNSFSTGDKCCGTDFSGTWHQLIYYRLTLNLTNTVKASFPISVSFNGGGVSSVNVASNSSIVLNGPINNLQGTTTITATGANSSITVAPGALNPLVSGTQVTLNGQGGIGSADRPVPVQVYGGALTAVSTDRDIAVASQGSLKIAQVRVDSARTNATTGKPEPQGDVYITASGDINSASPYNVNSPVIIGKSITIDSTSGAIGAITTVDAQGHGTLGSINPLVIQTWATTLPGGTTDGGVLNSASNSGAYLIQSSGDLRIGAVSATDGPVFVAAMNGSILSGHNNVGLTAQQQQYLESVWASLDLVNGSGAAQVASFESLVNAAYRDYWQLRNLAFNVPGHPDQYNITDLGVKSIGAQMLASGALAAGTDLNSAEARTAIQTEVSKRYMRAQYLLGMVNANQLGTGVTLETLFNIDAASAARLRQAPGVSSTALDAYDATYRYALSTTSDVYAAITDRSQWSLDQLRYTVSSGATSANPPSIASLPLNVKGRQVMLFAPNGSIGSLAAPEQFSFTSVDASNLTAAQKGLLASAGPGQLTVTPVVDAHTGITTYFVSVQQQKLIIVDPLGPVAAKAKNDIYLGSASDMVLGGVPLASFGPLVAAQTQGVQTTAAGGGGVRLVAVGSITGVSGAVAVSGNIASLTLIAETGSIGRATVAGQDPADNPDALLLALTGTNGGRIDQASAKQGIFIRQKTGDLVLGQINADQGSAPIELAASGSIYGLPSFTDFTIARIFGSTLDVRAGSHIGYNGTTLQPLLVRIGGAITGSSVGDMAIYSPASNMTLGASGSYGTLTAGGRATFNTIAGSITVNADVTAGNALQFLANAGVTFAAGTAQDHIVAKSTAGAILITAASLNMGAFAVLDAAGVLTVVTTGDATLGQLISRASYAAAGNAASIVVQAGGITTAAILSNGDGLTDLLTTGTGARVSLNASNIGTASQRVTVSSQGLAATATTGSIYLNAAPDMRATLLSAVKGSVDVTGAGSYALDSVLASTDAGATGHFIAQTTGPGTLTVGTATGRGTLRLLAADNVSFGSLTSLALAGDPGDVIVTTGEGAIQGGSITAAGGVTLTAGANLPVNSPLAANAKITSTGTIASSTLISLHARGDIDWETLNAATTIDLTSTDGGARVGTATTVGSITMQGKQDVAFEQLTNTAAPGQGDVTLTSTSGSIVGGSITSNGSVSLIAEGSITATGAAGDGGELNWSVLRAGGSMFVRSLGAAVTVDVVESGGSMTLWAKHDVTFRQVKTTGANSDITLRSDEGAIIALGTGLVNVDASGSVTMSAATTITGADVRAGGSVAMTAANGQIRWNAVTAGTTVDVRSSANVIDIATITSGGAQTLWAKNDVTFTQLIATAGGADITSDTGKIAGGAVTLGGATRMAAKTTISGTTATSSAGAMEMIAEEMITWNSVEATGGRLTITSTRETIDIPSLTSGGKMTIDVAQDMAITQIATTGIQGDAGDVEVTSRTGRITGGTIAANGGVTLNAPVSITGVSITGATGAVAMNTAGLIDWTTVTAGTTVGVRSTADNINFGSVTSGGTQTIRAYQNVVFNALTTTGIPGDLGDIIVTAEHGSISAGTVTANGDASFAGGQSINVSTMQAGSATLSGPQNLTVGMLRVYRAMSLGADVIDVTAVQLPSLPPVPLHVKATGYQGGVATRANLNIDPPQVVIDQYRIVDSILIVDSPALTIASGYVPGQMLLMTPAGQILLNNRGPGPVGGNNLQLYQPGGAFTMQQNGNANFSNTQVVYYDSTISSTIINYGGGNFTGSSFVRNAIQDMRNGDDGAAEDLQRTLLIAFYLQSFGEGWRGLGPIQVLGDGPAVNVEGLLGPGENRKSRKGYRTNLRSSAVENRAAVSFAAADYGR</sequence>
<evidence type="ECO:0000313" key="3">
    <source>
        <dbReference type="Proteomes" id="UP000263993"/>
    </source>
</evidence>
<protein>
    <submittedName>
        <fullName evidence="2">Leukotoxin LktA family filamentous adhesin</fullName>
    </submittedName>
</protein>
<dbReference type="Proteomes" id="UP000263993">
    <property type="component" value="Unassembled WGS sequence"/>
</dbReference>
<accession>A0A371BBW4</accession>
<reference evidence="3" key="1">
    <citation type="submission" date="2018-08" db="EMBL/GenBank/DDBJ databases">
        <authorList>
            <person name="Kim S.-J."/>
            <person name="Jung G.-Y."/>
        </authorList>
    </citation>
    <scope>NUCLEOTIDE SEQUENCE [LARGE SCALE GENOMIC DNA]</scope>
    <source>
        <strain evidence="3">GY_H</strain>
    </source>
</reference>
<feature type="region of interest" description="Disordered" evidence="1">
    <location>
        <begin position="1969"/>
        <end position="1999"/>
    </location>
</feature>
<evidence type="ECO:0000313" key="2">
    <source>
        <dbReference type="EMBL" id="RDV05058.1"/>
    </source>
</evidence>
<feature type="compositionally biased region" description="Pro residues" evidence="1">
    <location>
        <begin position="1976"/>
        <end position="1987"/>
    </location>
</feature>
<feature type="region of interest" description="Disordered" evidence="1">
    <location>
        <begin position="3321"/>
        <end position="3341"/>
    </location>
</feature>
<dbReference type="SUPFAM" id="SSF51126">
    <property type="entry name" value="Pectin lyase-like"/>
    <property type="match status" value="1"/>
</dbReference>
<gene>
    <name evidence="2" type="ORF">DXH78_11075</name>
</gene>